<feature type="region of interest" description="Disordered" evidence="1">
    <location>
        <begin position="45"/>
        <end position="67"/>
    </location>
</feature>
<dbReference type="Proteomes" id="UP000063699">
    <property type="component" value="Chromosome"/>
</dbReference>
<evidence type="ECO:0000313" key="3">
    <source>
        <dbReference type="Proteomes" id="UP000063699"/>
    </source>
</evidence>
<reference evidence="2 3" key="1">
    <citation type="submission" date="2015-07" db="EMBL/GenBank/DDBJ databases">
        <title>Genome sequencing of Kibdelosporangium phytohabitans.</title>
        <authorList>
            <person name="Qin S."/>
            <person name="Xing K."/>
        </authorList>
    </citation>
    <scope>NUCLEOTIDE SEQUENCE [LARGE SCALE GENOMIC DNA]</scope>
    <source>
        <strain evidence="2 3">KLBMP1111</strain>
    </source>
</reference>
<evidence type="ECO:0000256" key="1">
    <source>
        <dbReference type="SAM" id="MobiDB-lite"/>
    </source>
</evidence>
<dbReference type="AlphaFoldDB" id="A0A0N9I893"/>
<name>A0A0N9I893_9PSEU</name>
<keyword evidence="3" id="KW-1185">Reference proteome</keyword>
<organism evidence="2 3">
    <name type="scientific">Kibdelosporangium phytohabitans</name>
    <dbReference type="NCBI Taxonomy" id="860235"/>
    <lineage>
        <taxon>Bacteria</taxon>
        <taxon>Bacillati</taxon>
        <taxon>Actinomycetota</taxon>
        <taxon>Actinomycetes</taxon>
        <taxon>Pseudonocardiales</taxon>
        <taxon>Pseudonocardiaceae</taxon>
        <taxon>Kibdelosporangium</taxon>
    </lineage>
</organism>
<dbReference type="RefSeq" id="WP_054294414.1">
    <property type="nucleotide sequence ID" value="NZ_CP012752.1"/>
</dbReference>
<proteinExistence type="predicted"/>
<accession>A0A0N9I893</accession>
<protein>
    <submittedName>
        <fullName evidence="2">Uncharacterized protein</fullName>
    </submittedName>
</protein>
<sequence length="67" mass="7280">MGGEVDADFDREPLTIPAPGFGDWVALARFTQPYRLVEAKSTQPVASGGVIAQQPRTTRVTRRGTHV</sequence>
<dbReference type="EMBL" id="CP012752">
    <property type="protein sequence ID" value="ALG12521.1"/>
    <property type="molecule type" value="Genomic_DNA"/>
</dbReference>
<gene>
    <name evidence="2" type="ORF">AOZ06_41715</name>
</gene>
<dbReference type="KEGG" id="kphy:AOZ06_41715"/>
<evidence type="ECO:0000313" key="2">
    <source>
        <dbReference type="EMBL" id="ALG12521.1"/>
    </source>
</evidence>